<accession>X1J8B5</accession>
<name>X1J8B5_9ZZZZ</name>
<evidence type="ECO:0000313" key="1">
    <source>
        <dbReference type="EMBL" id="GAH74604.1"/>
    </source>
</evidence>
<organism evidence="1">
    <name type="scientific">marine sediment metagenome</name>
    <dbReference type="NCBI Taxonomy" id="412755"/>
    <lineage>
        <taxon>unclassified sequences</taxon>
        <taxon>metagenomes</taxon>
        <taxon>ecological metagenomes</taxon>
    </lineage>
</organism>
<reference evidence="1" key="1">
    <citation type="journal article" date="2014" name="Front. Microbiol.">
        <title>High frequency of phylogenetically diverse reductive dehalogenase-homologous genes in deep subseafloor sedimentary metagenomes.</title>
        <authorList>
            <person name="Kawai M."/>
            <person name="Futagami T."/>
            <person name="Toyoda A."/>
            <person name="Takaki Y."/>
            <person name="Nishi S."/>
            <person name="Hori S."/>
            <person name="Arai W."/>
            <person name="Tsubouchi T."/>
            <person name="Morono Y."/>
            <person name="Uchiyama I."/>
            <person name="Ito T."/>
            <person name="Fujiyama A."/>
            <person name="Inagaki F."/>
            <person name="Takami H."/>
        </authorList>
    </citation>
    <scope>NUCLEOTIDE SEQUENCE</scope>
    <source>
        <strain evidence="1">Expedition CK06-06</strain>
    </source>
</reference>
<protein>
    <submittedName>
        <fullName evidence="1">Uncharacterized protein</fullName>
    </submittedName>
</protein>
<comment type="caution">
    <text evidence="1">The sequence shown here is derived from an EMBL/GenBank/DDBJ whole genome shotgun (WGS) entry which is preliminary data.</text>
</comment>
<gene>
    <name evidence="1" type="ORF">S03H2_42055</name>
</gene>
<dbReference type="EMBL" id="BARU01026157">
    <property type="protein sequence ID" value="GAH74604.1"/>
    <property type="molecule type" value="Genomic_DNA"/>
</dbReference>
<proteinExistence type="predicted"/>
<sequence>GSLRGYKRLFVREFNPLVPVTMAMVTDILDPDTEMVAVAEGIKIFVVRPG</sequence>
<feature type="non-terminal residue" evidence="1">
    <location>
        <position position="1"/>
    </location>
</feature>
<dbReference type="AlphaFoldDB" id="X1J8B5"/>